<sequence>LSQEAAASAGAQTPMGALARQLYDRFVEEEGGKGRDFSAMLPQFVEKNR</sequence>
<organism evidence="1 2">
    <name type="scientific">Paracoccus siganidrum</name>
    <dbReference type="NCBI Taxonomy" id="1276757"/>
    <lineage>
        <taxon>Bacteria</taxon>
        <taxon>Pseudomonadati</taxon>
        <taxon>Pseudomonadota</taxon>
        <taxon>Alphaproteobacteria</taxon>
        <taxon>Rhodobacterales</taxon>
        <taxon>Paracoccaceae</taxon>
        <taxon>Paracoccus</taxon>
    </lineage>
</organism>
<proteinExistence type="predicted"/>
<dbReference type="EMBL" id="QZEW01000051">
    <property type="protein sequence ID" value="RJL11874.1"/>
    <property type="molecule type" value="Genomic_DNA"/>
</dbReference>
<feature type="non-terminal residue" evidence="1">
    <location>
        <position position="1"/>
    </location>
</feature>
<keyword evidence="2" id="KW-1185">Reference proteome</keyword>
<dbReference type="AlphaFoldDB" id="A0A419A5P7"/>
<comment type="caution">
    <text evidence="1">The sequence shown here is derived from an EMBL/GenBank/DDBJ whole genome shotgun (WGS) entry which is preliminary data.</text>
</comment>
<dbReference type="Proteomes" id="UP000283587">
    <property type="component" value="Unassembled WGS sequence"/>
</dbReference>
<evidence type="ECO:0000313" key="1">
    <source>
        <dbReference type="EMBL" id="RJL11874.1"/>
    </source>
</evidence>
<evidence type="ECO:0000313" key="2">
    <source>
        <dbReference type="Proteomes" id="UP000283587"/>
    </source>
</evidence>
<reference evidence="2" key="1">
    <citation type="submission" date="2018-09" db="EMBL/GenBank/DDBJ databases">
        <title>Paracoccus onubensis nov. sp. a moderate halophilic bacterium isolated from Gruta de las Maravillas (Aracena, Spain).</title>
        <authorList>
            <person name="Jurado V."/>
            <person name="Gutierrez-Patricio S."/>
            <person name="Gonzalez-Pimentel J.L."/>
            <person name="Miller A.Z."/>
            <person name="Laiz L."/>
            <person name="Saiz-Jimenez C."/>
        </authorList>
    </citation>
    <scope>NUCLEOTIDE SEQUENCE [LARGE SCALE GENOMIC DNA]</scope>
    <source>
        <strain evidence="2">DSM 26381</strain>
    </source>
</reference>
<protein>
    <submittedName>
        <fullName evidence="1">3-hydroxyisobutyrate dehydrogenase</fullName>
    </submittedName>
</protein>
<name>A0A419A5P7_9RHOB</name>
<accession>A0A419A5P7</accession>
<dbReference type="InterPro" id="IPR013328">
    <property type="entry name" value="6PGD_dom2"/>
</dbReference>
<gene>
    <name evidence="1" type="ORF">D3P05_12755</name>
</gene>
<dbReference type="Gene3D" id="1.10.1040.10">
    <property type="entry name" value="N-(1-d-carboxylethyl)-l-norvaline Dehydrogenase, domain 2"/>
    <property type="match status" value="1"/>
</dbReference>